<dbReference type="PANTHER" id="PTHR46481:SF10">
    <property type="entry name" value="ZINC FINGER BED DOMAIN-CONTAINING PROTEIN 39"/>
    <property type="match status" value="1"/>
</dbReference>
<dbReference type="InterPro" id="IPR052035">
    <property type="entry name" value="ZnF_BED_domain_contain"/>
</dbReference>
<reference evidence="7" key="1">
    <citation type="submission" date="2022-01" db="EMBL/GenBank/DDBJ databases">
        <title>Genome Sequence Resource for Two Populations of Ditylenchus destructor, the Migratory Endoparasitic Phytonematode.</title>
        <authorList>
            <person name="Zhang H."/>
            <person name="Lin R."/>
            <person name="Xie B."/>
        </authorList>
    </citation>
    <scope>NUCLEOTIDE SEQUENCE</scope>
    <source>
        <strain evidence="7">BazhouSP</strain>
    </source>
</reference>
<evidence type="ECO:0000256" key="2">
    <source>
        <dbReference type="ARBA" id="ARBA00022723"/>
    </source>
</evidence>
<gene>
    <name evidence="7" type="ORF">DdX_18179</name>
</gene>
<keyword evidence="8" id="KW-1185">Reference proteome</keyword>
<dbReference type="Proteomes" id="UP001201812">
    <property type="component" value="Unassembled WGS sequence"/>
</dbReference>
<sequence length="426" mass="48675">MNLPLYEYAVYEYAVYEYVESLKIVTDSGANIVAAFKDVFDYLNDGEQETEDNDDENADFGDIDEPEELDRIADAFPKRMKCFAHVLQLIIMHTFKNVISRSTGFKRMCKIILRVKHSVLLNQRVREESGKLLLAPSKTRWGSFVYVIGRFLELKEVIFDIADEKSWERPSLDDVEFLQEVHKMMLPFVEAIRKIQAQKTVTISRCLGYAKAISYSLDNVEDDLSEQSIEAIHYLRGEINQHFQMIHMSTSEDYNPIYLIAAALDPNTVGILSDTELNSAAEWICKMLPCEQCPRNVTSVSAQESSSILDEILFKLTEEQKQNRDNNSLLASRKKPWVLNCLHMTQNISRGIDPIKYWNGYLSTEWHIIATFALDILSISGSGAPIEAVFSQAEIATTSRRNKTGSELLNAQLIIYCNRDILHQIS</sequence>
<dbReference type="InterPro" id="IPR012337">
    <property type="entry name" value="RNaseH-like_sf"/>
</dbReference>
<dbReference type="PANTHER" id="PTHR46481">
    <property type="entry name" value="ZINC FINGER BED DOMAIN-CONTAINING PROTEIN 4"/>
    <property type="match status" value="1"/>
</dbReference>
<keyword evidence="2" id="KW-0479">Metal-binding</keyword>
<evidence type="ECO:0000313" key="8">
    <source>
        <dbReference type="Proteomes" id="UP001201812"/>
    </source>
</evidence>
<evidence type="ECO:0000256" key="3">
    <source>
        <dbReference type="ARBA" id="ARBA00022771"/>
    </source>
</evidence>
<organism evidence="7 8">
    <name type="scientific">Ditylenchus destructor</name>
    <dbReference type="NCBI Taxonomy" id="166010"/>
    <lineage>
        <taxon>Eukaryota</taxon>
        <taxon>Metazoa</taxon>
        <taxon>Ecdysozoa</taxon>
        <taxon>Nematoda</taxon>
        <taxon>Chromadorea</taxon>
        <taxon>Rhabditida</taxon>
        <taxon>Tylenchina</taxon>
        <taxon>Tylenchomorpha</taxon>
        <taxon>Sphaerularioidea</taxon>
        <taxon>Anguinidae</taxon>
        <taxon>Anguininae</taxon>
        <taxon>Ditylenchus</taxon>
    </lineage>
</organism>
<dbReference type="InterPro" id="IPR008906">
    <property type="entry name" value="HATC_C_dom"/>
</dbReference>
<evidence type="ECO:0000256" key="1">
    <source>
        <dbReference type="ARBA" id="ARBA00004123"/>
    </source>
</evidence>
<comment type="subcellular location">
    <subcellularLocation>
        <location evidence="1">Nucleus</location>
    </subcellularLocation>
</comment>
<comment type="caution">
    <text evidence="7">The sequence shown here is derived from an EMBL/GenBank/DDBJ whole genome shotgun (WGS) entry which is preliminary data.</text>
</comment>
<accession>A0AAD4MQJ8</accession>
<dbReference type="EMBL" id="JAKKPZ010000241">
    <property type="protein sequence ID" value="KAI1697987.1"/>
    <property type="molecule type" value="Genomic_DNA"/>
</dbReference>
<proteinExistence type="predicted"/>
<evidence type="ECO:0000256" key="4">
    <source>
        <dbReference type="ARBA" id="ARBA00022833"/>
    </source>
</evidence>
<dbReference type="GO" id="GO:0008270">
    <property type="term" value="F:zinc ion binding"/>
    <property type="evidence" value="ECO:0007669"/>
    <property type="project" value="UniProtKB-KW"/>
</dbReference>
<dbReference type="SUPFAM" id="SSF53098">
    <property type="entry name" value="Ribonuclease H-like"/>
    <property type="match status" value="1"/>
</dbReference>
<evidence type="ECO:0000313" key="7">
    <source>
        <dbReference type="EMBL" id="KAI1697987.1"/>
    </source>
</evidence>
<keyword evidence="4" id="KW-0862">Zinc</keyword>
<name>A0AAD4MQJ8_9BILA</name>
<dbReference type="GO" id="GO:0005634">
    <property type="term" value="C:nucleus"/>
    <property type="evidence" value="ECO:0007669"/>
    <property type="project" value="UniProtKB-SubCell"/>
</dbReference>
<dbReference type="GO" id="GO:0046983">
    <property type="term" value="F:protein dimerization activity"/>
    <property type="evidence" value="ECO:0007669"/>
    <property type="project" value="InterPro"/>
</dbReference>
<evidence type="ECO:0000259" key="6">
    <source>
        <dbReference type="Pfam" id="PF05699"/>
    </source>
</evidence>
<dbReference type="Pfam" id="PF05699">
    <property type="entry name" value="Dimer_Tnp_hAT"/>
    <property type="match status" value="1"/>
</dbReference>
<dbReference type="AlphaFoldDB" id="A0AAD4MQJ8"/>
<evidence type="ECO:0000256" key="5">
    <source>
        <dbReference type="ARBA" id="ARBA00023242"/>
    </source>
</evidence>
<keyword evidence="5" id="KW-0539">Nucleus</keyword>
<keyword evidence="3" id="KW-0863">Zinc-finger</keyword>
<protein>
    <submittedName>
        <fullName evidence="7">Zinc finger BED domain-containing protein 4-like</fullName>
    </submittedName>
</protein>
<feature type="domain" description="HAT C-terminal dimerisation" evidence="6">
    <location>
        <begin position="346"/>
        <end position="415"/>
    </location>
</feature>